<evidence type="ECO:0000256" key="2">
    <source>
        <dbReference type="ARBA" id="ARBA00022448"/>
    </source>
</evidence>
<keyword evidence="4" id="KW-0762">Sugar transport</keyword>
<organism evidence="16 17">
    <name type="scientific">Lactobacillus selangorensis</name>
    <dbReference type="NCBI Taxonomy" id="81857"/>
    <lineage>
        <taxon>Bacteria</taxon>
        <taxon>Bacillati</taxon>
        <taxon>Bacillota</taxon>
        <taxon>Bacilli</taxon>
        <taxon>Lactobacillales</taxon>
        <taxon>Lactobacillaceae</taxon>
        <taxon>Lactobacillus</taxon>
    </lineage>
</organism>
<dbReference type="GO" id="GO:0090589">
    <property type="term" value="F:protein-phosphocysteine-trehalose phosphotransferase system transporter activity"/>
    <property type="evidence" value="ECO:0007669"/>
    <property type="project" value="TreeGrafter"/>
</dbReference>
<evidence type="ECO:0000256" key="8">
    <source>
        <dbReference type="ARBA" id="ARBA00022777"/>
    </source>
</evidence>
<dbReference type="Pfam" id="PF02378">
    <property type="entry name" value="PTS_EIIC"/>
    <property type="match status" value="1"/>
</dbReference>
<keyword evidence="7 12" id="KW-0812">Transmembrane</keyword>
<feature type="transmembrane region" description="Helical" evidence="12">
    <location>
        <begin position="378"/>
        <end position="398"/>
    </location>
</feature>
<dbReference type="PROSITE" id="PS51103">
    <property type="entry name" value="PTS_EIIC_TYPE_1"/>
    <property type="match status" value="1"/>
</dbReference>
<evidence type="ECO:0000313" key="18">
    <source>
        <dbReference type="Proteomes" id="UP000051751"/>
    </source>
</evidence>
<evidence type="ECO:0000256" key="4">
    <source>
        <dbReference type="ARBA" id="ARBA00022597"/>
    </source>
</evidence>
<keyword evidence="8" id="KW-0418">Kinase</keyword>
<feature type="transmembrane region" description="Helical" evidence="12">
    <location>
        <begin position="345"/>
        <end position="366"/>
    </location>
</feature>
<keyword evidence="5" id="KW-0808">Transferase</keyword>
<dbReference type="SUPFAM" id="SSF55604">
    <property type="entry name" value="Glucose permease domain IIB"/>
    <property type="match status" value="1"/>
</dbReference>
<dbReference type="CDD" id="cd00212">
    <property type="entry name" value="PTS_IIB_glc"/>
    <property type="match status" value="1"/>
</dbReference>
<evidence type="ECO:0000256" key="10">
    <source>
        <dbReference type="ARBA" id="ARBA00023136"/>
    </source>
</evidence>
<evidence type="ECO:0000256" key="6">
    <source>
        <dbReference type="ARBA" id="ARBA00022683"/>
    </source>
</evidence>
<dbReference type="EMBL" id="JQAZ01000002">
    <property type="protein sequence ID" value="KRN32798.1"/>
    <property type="molecule type" value="Genomic_DNA"/>
</dbReference>
<dbReference type="AlphaFoldDB" id="A0A0R2FXX2"/>
<feature type="transmembrane region" description="Helical" evidence="12">
    <location>
        <begin position="131"/>
        <end position="153"/>
    </location>
</feature>
<dbReference type="FunFam" id="3.30.1360.60:FF:000001">
    <property type="entry name" value="PTS system glucose-specific IIBC component PtsG"/>
    <property type="match status" value="1"/>
</dbReference>
<evidence type="ECO:0000313" key="17">
    <source>
        <dbReference type="Proteomes" id="UP000051645"/>
    </source>
</evidence>
<dbReference type="InterPro" id="IPR013013">
    <property type="entry name" value="PTS_EIIC_1"/>
</dbReference>
<keyword evidence="9 12" id="KW-1133">Transmembrane helix</keyword>
<feature type="transmembrane region" description="Helical" evidence="12">
    <location>
        <begin position="449"/>
        <end position="470"/>
    </location>
</feature>
<dbReference type="Pfam" id="PF00367">
    <property type="entry name" value="PTS_EIIB"/>
    <property type="match status" value="1"/>
</dbReference>
<dbReference type="PATRIC" id="fig|81857.3.peg.1002"/>
<feature type="transmembrane region" description="Helical" evidence="12">
    <location>
        <begin position="165"/>
        <end position="183"/>
    </location>
</feature>
<evidence type="ECO:0000313" key="15">
    <source>
        <dbReference type="EMBL" id="KRN28792.1"/>
    </source>
</evidence>
<dbReference type="GO" id="GO:0009401">
    <property type="term" value="P:phosphoenolpyruvate-dependent sugar phosphotransferase system"/>
    <property type="evidence" value="ECO:0007669"/>
    <property type="project" value="UniProtKB-KW"/>
</dbReference>
<proteinExistence type="predicted"/>
<evidence type="ECO:0000256" key="3">
    <source>
        <dbReference type="ARBA" id="ARBA00022475"/>
    </source>
</evidence>
<feature type="transmembrane region" description="Helical" evidence="12">
    <location>
        <begin position="294"/>
        <end position="313"/>
    </location>
</feature>
<dbReference type="GO" id="GO:0008982">
    <property type="term" value="F:protein-N(PI)-phosphohistidine-sugar phosphotransferase activity"/>
    <property type="evidence" value="ECO:0007669"/>
    <property type="project" value="InterPro"/>
</dbReference>
<feature type="transmembrane region" description="Helical" evidence="12">
    <location>
        <begin position="220"/>
        <end position="243"/>
    </location>
</feature>
<keyword evidence="6" id="KW-0598">Phosphotransferase system</keyword>
<dbReference type="InterPro" id="IPR050558">
    <property type="entry name" value="PTS_Sugar-Specific_Components"/>
</dbReference>
<comment type="caution">
    <text evidence="16">The sequence shown here is derived from an EMBL/GenBank/DDBJ whole genome shotgun (WGS) entry which is preliminary data.</text>
</comment>
<dbReference type="GO" id="GO:0016301">
    <property type="term" value="F:kinase activity"/>
    <property type="evidence" value="ECO:0007669"/>
    <property type="project" value="UniProtKB-KW"/>
</dbReference>
<protein>
    <submittedName>
        <fullName evidence="16">Beta-glucosides pts, eiibc</fullName>
    </submittedName>
</protein>
<feature type="transmembrane region" description="Helical" evidence="12">
    <location>
        <begin position="405"/>
        <end position="429"/>
    </location>
</feature>
<dbReference type="Proteomes" id="UP000051751">
    <property type="component" value="Unassembled WGS sequence"/>
</dbReference>
<feature type="active site" description="Phosphocysteine intermediate; for EIIB activity" evidence="11">
    <location>
        <position position="34"/>
    </location>
</feature>
<feature type="transmembrane region" description="Helical" evidence="12">
    <location>
        <begin position="189"/>
        <end position="208"/>
    </location>
</feature>
<dbReference type="PANTHER" id="PTHR30175">
    <property type="entry name" value="PHOSPHOTRANSFERASE SYSTEM TRANSPORT PROTEIN"/>
    <property type="match status" value="1"/>
</dbReference>
<sequence>MNIMANKEDQYTQTAEAVLTAVGGTDNISSVTHCMTRLRFNLKDESIPKDDKVQNIKGVIGVNRAGGQYQVIIGQTVAKVYDALTAVSGLKRNAPIDENLDANLSKEKQPFTWKGLGTTILNKLAGCLTPLIPILIAASMFKMFAAIFGPTMLNWLSTSSDTYRLFVLVGDAGFYFFPIFLGYTASKQFHTSTMVSMFLGAILLDPNLVNIVKAGKAFSVYGIPMTLVDYSSGVIPIIVAVWIMSYVEKFFKKYTPDALSTIFVPTLTIIVMLPLTLTIIGPAGTFLGRYISDGILAFGKMGGIWSILGVAIIGALWEILVMTGMHLIMISTMMMIFAQSGHENFVDLGAIAASFAVAGMCLGASLRIKDKDEKALGFSYLIASLIGGVTEPGLYGIAVRYKKPFIGMMIGGFLGGLYAGATHVTAYVLVPVANFLALTGYVGGSTANFVNGVISGVIAFTGAAVATYMIGVSSKEQQDVENADADFKLVEA</sequence>
<dbReference type="PANTHER" id="PTHR30175:SF1">
    <property type="entry name" value="PTS SYSTEM ARBUTIN-, CELLOBIOSE-, AND SALICIN-SPECIFIC EIIBC COMPONENT-RELATED"/>
    <property type="match status" value="1"/>
</dbReference>
<dbReference type="PROSITE" id="PS01035">
    <property type="entry name" value="PTS_EIIB_TYPE_1_CYS"/>
    <property type="match status" value="1"/>
</dbReference>
<dbReference type="InterPro" id="IPR003352">
    <property type="entry name" value="PTS_EIIC"/>
</dbReference>
<evidence type="ECO:0000259" key="13">
    <source>
        <dbReference type="PROSITE" id="PS51098"/>
    </source>
</evidence>
<comment type="subcellular location">
    <subcellularLocation>
        <location evidence="1">Cell membrane</location>
        <topology evidence="1">Multi-pass membrane protein</topology>
    </subcellularLocation>
</comment>
<keyword evidence="3" id="KW-1003">Cell membrane</keyword>
<dbReference type="Proteomes" id="UP000051645">
    <property type="component" value="Unassembled WGS sequence"/>
</dbReference>
<dbReference type="GO" id="GO:0005886">
    <property type="term" value="C:plasma membrane"/>
    <property type="evidence" value="ECO:0007669"/>
    <property type="project" value="UniProtKB-SubCell"/>
</dbReference>
<keyword evidence="2" id="KW-0813">Transport</keyword>
<dbReference type="InterPro" id="IPR036878">
    <property type="entry name" value="Glu_permease_IIB"/>
</dbReference>
<evidence type="ECO:0000256" key="11">
    <source>
        <dbReference type="PROSITE-ProRule" id="PRU00421"/>
    </source>
</evidence>
<keyword evidence="10 12" id="KW-0472">Membrane</keyword>
<evidence type="ECO:0000259" key="14">
    <source>
        <dbReference type="PROSITE" id="PS51103"/>
    </source>
</evidence>
<name>A0A0R2FXX2_9LACO</name>
<reference evidence="17 18" key="1">
    <citation type="journal article" date="2015" name="Genome Announc.">
        <title>Expanding the biotechnology potential of lactobacilli through comparative genomics of 213 strains and associated genera.</title>
        <authorList>
            <person name="Sun Z."/>
            <person name="Harris H.M."/>
            <person name="McCann A."/>
            <person name="Guo C."/>
            <person name="Argimon S."/>
            <person name="Zhang W."/>
            <person name="Yang X."/>
            <person name="Jeffery I.B."/>
            <person name="Cooney J.C."/>
            <person name="Kagawa T.F."/>
            <person name="Liu W."/>
            <person name="Song Y."/>
            <person name="Salvetti E."/>
            <person name="Wrobel A."/>
            <person name="Rasinkangas P."/>
            <person name="Parkhill J."/>
            <person name="Rea M.C."/>
            <person name="O'Sullivan O."/>
            <person name="Ritari J."/>
            <person name="Douillard F.P."/>
            <person name="Paul Ross R."/>
            <person name="Yang R."/>
            <person name="Briner A.E."/>
            <person name="Felis G.E."/>
            <person name="de Vos W.M."/>
            <person name="Barrangou R."/>
            <person name="Klaenhammer T.R."/>
            <person name="Caufield P.W."/>
            <person name="Cui Y."/>
            <person name="Zhang H."/>
            <person name="O'Toole P.W."/>
        </authorList>
    </citation>
    <scope>NUCLEOTIDE SEQUENCE [LARGE SCALE GENOMIC DNA]</scope>
    <source>
        <strain evidence="15 18">ATCC BAA-66</strain>
        <strain evidence="16 17">DSM 13344</strain>
    </source>
</reference>
<feature type="transmembrane region" description="Helical" evidence="12">
    <location>
        <begin position="263"/>
        <end position="287"/>
    </location>
</feature>
<dbReference type="Gene3D" id="3.30.1360.60">
    <property type="entry name" value="Glucose permease domain IIB"/>
    <property type="match status" value="1"/>
</dbReference>
<accession>A0A0R2FXX2</accession>
<feature type="domain" description="PTS EIIC type-1" evidence="14">
    <location>
        <begin position="122"/>
        <end position="486"/>
    </location>
</feature>
<dbReference type="EMBL" id="JQAT01000002">
    <property type="protein sequence ID" value="KRN28792.1"/>
    <property type="molecule type" value="Genomic_DNA"/>
</dbReference>
<dbReference type="InterPro" id="IPR001996">
    <property type="entry name" value="PTS_IIB_1"/>
</dbReference>
<dbReference type="STRING" id="81857.IV38_GL000997"/>
<evidence type="ECO:0000256" key="12">
    <source>
        <dbReference type="SAM" id="Phobius"/>
    </source>
</evidence>
<feature type="domain" description="PTS EIIB type-1" evidence="13">
    <location>
        <begin position="12"/>
        <end position="94"/>
    </location>
</feature>
<evidence type="ECO:0000256" key="7">
    <source>
        <dbReference type="ARBA" id="ARBA00022692"/>
    </source>
</evidence>
<dbReference type="PROSITE" id="PS51098">
    <property type="entry name" value="PTS_EIIB_TYPE_1"/>
    <property type="match status" value="1"/>
</dbReference>
<keyword evidence="17" id="KW-1185">Reference proteome</keyword>
<dbReference type="GO" id="GO:0015771">
    <property type="term" value="P:trehalose transport"/>
    <property type="evidence" value="ECO:0007669"/>
    <property type="project" value="TreeGrafter"/>
</dbReference>
<gene>
    <name evidence="15" type="ORF">IV38_GL000997</name>
    <name evidence="16" type="ORF">IV40_GL000856</name>
</gene>
<evidence type="ECO:0000313" key="16">
    <source>
        <dbReference type="EMBL" id="KRN32798.1"/>
    </source>
</evidence>
<evidence type="ECO:0000256" key="1">
    <source>
        <dbReference type="ARBA" id="ARBA00004651"/>
    </source>
</evidence>
<evidence type="ECO:0000256" key="9">
    <source>
        <dbReference type="ARBA" id="ARBA00022989"/>
    </source>
</evidence>
<evidence type="ECO:0000256" key="5">
    <source>
        <dbReference type="ARBA" id="ARBA00022679"/>
    </source>
</evidence>
<dbReference type="InterPro" id="IPR018113">
    <property type="entry name" value="PTrfase_EIIB_Cys"/>
</dbReference>